<dbReference type="Proteomes" id="UP001230951">
    <property type="component" value="Unassembled WGS sequence"/>
</dbReference>
<protein>
    <submittedName>
        <fullName evidence="4">Leader peptidase (Prepilin peptidase)/N-methyltransferase</fullName>
        <ecNumber evidence="4">2.1.1.-</ecNumber>
        <ecNumber evidence="4">3.4.23.43</ecNumber>
    </submittedName>
</protein>
<feature type="domain" description="Prepilin type IV endopeptidase peptidase" evidence="3">
    <location>
        <begin position="74"/>
        <end position="184"/>
    </location>
</feature>
<keyword evidence="2" id="KW-0472">Membrane</keyword>
<sequence length="217" mass="22310">MTATAAQPLLVAAFGLLGLLTSPLAELLITWSMPRLGGLPSPAIRFTTAVATAVLFALMTLRFGLSPALPAYLLLSVLAVQLSRVDIAHHLLPNPLVLVLLASGLGLLTMSAVLVPDWPGLLRAAAGGVILFLGYLILGLISPGGLGMGDVKLSAPLGMYLGYLGWTHVFYGGLLGFVVGGVVTVLMLRLKRGTKPSEVAHGPAMFAAAIGVALLVA</sequence>
<dbReference type="GO" id="GO:0032259">
    <property type="term" value="P:methylation"/>
    <property type="evidence" value="ECO:0007669"/>
    <property type="project" value="UniProtKB-KW"/>
</dbReference>
<dbReference type="EC" id="2.1.1.-" evidence="4"/>
<evidence type="ECO:0000259" key="3">
    <source>
        <dbReference type="Pfam" id="PF01478"/>
    </source>
</evidence>
<feature type="transmembrane region" description="Helical" evidence="2">
    <location>
        <begin position="96"/>
        <end position="115"/>
    </location>
</feature>
<evidence type="ECO:0000313" key="6">
    <source>
        <dbReference type="Proteomes" id="UP001230951"/>
    </source>
</evidence>
<evidence type="ECO:0000256" key="1">
    <source>
        <dbReference type="ARBA" id="ARBA00005801"/>
    </source>
</evidence>
<dbReference type="PANTHER" id="PTHR30487:SF0">
    <property type="entry name" value="PREPILIN LEADER PEPTIDASE_N-METHYLTRANSFERASE-RELATED"/>
    <property type="match status" value="1"/>
</dbReference>
<dbReference type="Gene3D" id="1.20.120.1220">
    <property type="match status" value="1"/>
</dbReference>
<dbReference type="GO" id="GO:0005886">
    <property type="term" value="C:plasma membrane"/>
    <property type="evidence" value="ECO:0007669"/>
    <property type="project" value="TreeGrafter"/>
</dbReference>
<dbReference type="InterPro" id="IPR050882">
    <property type="entry name" value="Prepilin_peptidase/N-MTase"/>
</dbReference>
<dbReference type="InterPro" id="IPR000045">
    <property type="entry name" value="Prepilin_IV_endopep_pep"/>
</dbReference>
<dbReference type="Proteomes" id="UP001242995">
    <property type="component" value="Unassembled WGS sequence"/>
</dbReference>
<comment type="similarity">
    <text evidence="1">Belongs to the peptidase A24 family.</text>
</comment>
<keyword evidence="6" id="KW-1185">Reference proteome</keyword>
<dbReference type="RefSeq" id="WP_284991844.1">
    <property type="nucleotide sequence ID" value="NZ_JAUSRG010000001.1"/>
</dbReference>
<dbReference type="AlphaFoldDB" id="A0AAW8DC06"/>
<feature type="transmembrane region" description="Helical" evidence="2">
    <location>
        <begin position="199"/>
        <end position="216"/>
    </location>
</feature>
<proteinExistence type="inferred from homology"/>
<comment type="caution">
    <text evidence="4">The sequence shown here is derived from an EMBL/GenBank/DDBJ whole genome shotgun (WGS) entry which is preliminary data.</text>
</comment>
<dbReference type="EC" id="3.4.23.43" evidence="4"/>
<dbReference type="PANTHER" id="PTHR30487">
    <property type="entry name" value="TYPE 4 PREPILIN-LIKE PROTEINS LEADER PEPTIDE-PROCESSING ENZYME"/>
    <property type="match status" value="1"/>
</dbReference>
<feature type="transmembrane region" description="Helical" evidence="2">
    <location>
        <begin position="163"/>
        <end position="187"/>
    </location>
</feature>
<evidence type="ECO:0000313" key="5">
    <source>
        <dbReference type="EMBL" id="MDQ0179945.1"/>
    </source>
</evidence>
<feature type="transmembrane region" description="Helical" evidence="2">
    <location>
        <begin position="43"/>
        <end position="61"/>
    </location>
</feature>
<dbReference type="GO" id="GO:0006465">
    <property type="term" value="P:signal peptide processing"/>
    <property type="evidence" value="ECO:0007669"/>
    <property type="project" value="TreeGrafter"/>
</dbReference>
<evidence type="ECO:0000256" key="2">
    <source>
        <dbReference type="SAM" id="Phobius"/>
    </source>
</evidence>
<keyword evidence="2" id="KW-1133">Transmembrane helix</keyword>
<gene>
    <name evidence="4" type="ORF">J2S90_000342</name>
    <name evidence="5" type="ORF">J2S93_001361</name>
</gene>
<organism evidence="4 7">
    <name type="scientific">Arthrobacter bambusae</name>
    <dbReference type="NCBI Taxonomy" id="1338426"/>
    <lineage>
        <taxon>Bacteria</taxon>
        <taxon>Bacillati</taxon>
        <taxon>Actinomycetota</taxon>
        <taxon>Actinomycetes</taxon>
        <taxon>Micrococcales</taxon>
        <taxon>Micrococcaceae</taxon>
        <taxon>Arthrobacter</taxon>
    </lineage>
</organism>
<dbReference type="EMBL" id="JAUSTF010000002">
    <property type="protein sequence ID" value="MDQ0179945.1"/>
    <property type="molecule type" value="Genomic_DNA"/>
</dbReference>
<dbReference type="GO" id="GO:0004190">
    <property type="term" value="F:aspartic-type endopeptidase activity"/>
    <property type="evidence" value="ECO:0007669"/>
    <property type="project" value="UniProtKB-EC"/>
</dbReference>
<evidence type="ECO:0000313" key="7">
    <source>
        <dbReference type="Proteomes" id="UP001242995"/>
    </source>
</evidence>
<name>A0AAW8DC06_9MICC</name>
<dbReference type="EMBL" id="JAUSRG010000001">
    <property type="protein sequence ID" value="MDP9903402.1"/>
    <property type="molecule type" value="Genomic_DNA"/>
</dbReference>
<accession>A0AAW8DC06</accession>
<dbReference type="Pfam" id="PF01478">
    <property type="entry name" value="Peptidase_A24"/>
    <property type="match status" value="1"/>
</dbReference>
<feature type="transmembrane region" description="Helical" evidence="2">
    <location>
        <begin position="122"/>
        <end position="143"/>
    </location>
</feature>
<evidence type="ECO:0000313" key="4">
    <source>
        <dbReference type="EMBL" id="MDP9903402.1"/>
    </source>
</evidence>
<feature type="transmembrane region" description="Helical" evidence="2">
    <location>
        <begin position="68"/>
        <end position="84"/>
    </location>
</feature>
<reference evidence="4 6" key="1">
    <citation type="submission" date="2023-07" db="EMBL/GenBank/DDBJ databases">
        <title>Sorghum-associated microbial communities from plants grown in Nebraska, USA.</title>
        <authorList>
            <person name="Schachtman D."/>
        </authorList>
    </citation>
    <scope>NUCLEOTIDE SEQUENCE</scope>
    <source>
        <strain evidence="4">DS1006</strain>
        <strain evidence="5 6">DS1016</strain>
    </source>
</reference>
<keyword evidence="4" id="KW-0378">Hydrolase</keyword>
<keyword evidence="4" id="KW-0489">Methyltransferase</keyword>
<dbReference type="GO" id="GO:0008168">
    <property type="term" value="F:methyltransferase activity"/>
    <property type="evidence" value="ECO:0007669"/>
    <property type="project" value="UniProtKB-KW"/>
</dbReference>
<keyword evidence="2" id="KW-0812">Transmembrane</keyword>
<keyword evidence="4" id="KW-0808">Transferase</keyword>